<keyword evidence="2" id="KW-1133">Transmembrane helix</keyword>
<evidence type="ECO:0000313" key="5">
    <source>
        <dbReference type="Proteomes" id="UP001165160"/>
    </source>
</evidence>
<dbReference type="GO" id="GO:0016020">
    <property type="term" value="C:membrane"/>
    <property type="evidence" value="ECO:0007669"/>
    <property type="project" value="InterPro"/>
</dbReference>
<feature type="transmembrane region" description="Helical" evidence="2">
    <location>
        <begin position="286"/>
        <end position="311"/>
    </location>
</feature>
<dbReference type="InterPro" id="IPR000620">
    <property type="entry name" value="EamA_dom"/>
</dbReference>
<dbReference type="AlphaFoldDB" id="A0A9W7CM05"/>
<dbReference type="SUPFAM" id="SSF103481">
    <property type="entry name" value="Multidrug resistance efflux transporter EmrE"/>
    <property type="match status" value="2"/>
</dbReference>
<feature type="transmembrane region" description="Helical" evidence="2">
    <location>
        <begin position="240"/>
        <end position="265"/>
    </location>
</feature>
<keyword evidence="5" id="KW-1185">Reference proteome</keyword>
<comment type="caution">
    <text evidence="4">The sequence shown here is derived from an EMBL/GenBank/DDBJ whole genome shotgun (WGS) entry which is preliminary data.</text>
</comment>
<gene>
    <name evidence="4" type="ORF">TrVE_jg6434</name>
</gene>
<feature type="transmembrane region" description="Helical" evidence="2">
    <location>
        <begin position="92"/>
        <end position="113"/>
    </location>
</feature>
<keyword evidence="2" id="KW-0812">Transmembrane</keyword>
<feature type="domain" description="EamA" evidence="3">
    <location>
        <begin position="144"/>
        <end position="212"/>
    </location>
</feature>
<dbReference type="InterPro" id="IPR037185">
    <property type="entry name" value="EmrE-like"/>
</dbReference>
<feature type="transmembrane region" description="Helical" evidence="2">
    <location>
        <begin position="355"/>
        <end position="375"/>
    </location>
</feature>
<feature type="transmembrane region" description="Helical" evidence="2">
    <location>
        <begin position="172"/>
        <end position="190"/>
    </location>
</feature>
<dbReference type="Gene3D" id="1.10.3730.20">
    <property type="match status" value="1"/>
</dbReference>
<reference evidence="5" key="1">
    <citation type="journal article" date="2023" name="Commun. Biol.">
        <title>Genome analysis of Parmales, the sister group of diatoms, reveals the evolutionary specialization of diatoms from phago-mixotrophs to photoautotrophs.</title>
        <authorList>
            <person name="Ban H."/>
            <person name="Sato S."/>
            <person name="Yoshikawa S."/>
            <person name="Yamada K."/>
            <person name="Nakamura Y."/>
            <person name="Ichinomiya M."/>
            <person name="Sato N."/>
            <person name="Blanc-Mathieu R."/>
            <person name="Endo H."/>
            <person name="Kuwata A."/>
            <person name="Ogata H."/>
        </authorList>
    </citation>
    <scope>NUCLEOTIDE SEQUENCE [LARGE SCALE GENOMIC DNA]</scope>
    <source>
        <strain evidence="5">NIES 3699</strain>
    </source>
</reference>
<dbReference type="Proteomes" id="UP001165160">
    <property type="component" value="Unassembled WGS sequence"/>
</dbReference>
<evidence type="ECO:0000313" key="4">
    <source>
        <dbReference type="EMBL" id="GMI08826.1"/>
    </source>
</evidence>
<dbReference type="Pfam" id="PF00892">
    <property type="entry name" value="EamA"/>
    <property type="match status" value="1"/>
</dbReference>
<proteinExistence type="predicted"/>
<protein>
    <recommendedName>
        <fullName evidence="3">EamA domain-containing protein</fullName>
    </recommendedName>
</protein>
<dbReference type="InterPro" id="IPR026505">
    <property type="entry name" value="Solute_c_fam_35_mem_F3/F4"/>
</dbReference>
<evidence type="ECO:0000259" key="3">
    <source>
        <dbReference type="Pfam" id="PF00892"/>
    </source>
</evidence>
<accession>A0A9W7CM05</accession>
<feature type="transmembrane region" description="Helical" evidence="2">
    <location>
        <begin position="331"/>
        <end position="350"/>
    </location>
</feature>
<organism evidence="4 5">
    <name type="scientific">Triparma verrucosa</name>
    <dbReference type="NCBI Taxonomy" id="1606542"/>
    <lineage>
        <taxon>Eukaryota</taxon>
        <taxon>Sar</taxon>
        <taxon>Stramenopiles</taxon>
        <taxon>Ochrophyta</taxon>
        <taxon>Bolidophyceae</taxon>
        <taxon>Parmales</taxon>
        <taxon>Triparmaceae</taxon>
        <taxon>Triparma</taxon>
    </lineage>
</organism>
<sequence>MSSSAPNPKTPLLPVTSDDHHDHHNPHDHDASRASHTSLHFQGDNPHANSNPLTPSSIAIVVSYLLVWVSQSEYAQILMSGQNVTGGGYDKPGFICYLNHSILILFVPVVWVASKINYGSKFNFGDFVQQWSGNFSFCKAFYELSLLSVGYFVCIWTWVVGLTYISVSASNALYQLQCVFTVLFSVWFLGEVLTQNKRVGCAVSFAGIISVVLPPMLMPSPDSGEGADDDPTLPKNDPNAALLGTLFTIASAVLWGAYEVGYMYISDRKNIGTKITSSDASKFDTVMETMMTLSMIGVGTLIFCIPLLALLHYSGYEPFELPENAEQTTRLFINATLSFAFDLLFALAIFLTSPVVVSISAALVIPLSFLADWFLNDIPVNMYSLGGSVVVILGLWILNYDEFTYQVKRHWKKGRRASVEGFKTLRRRMSSNWSPQPEKEGPAPLVE</sequence>
<dbReference type="PANTHER" id="PTHR19346:SF4">
    <property type="entry name" value="SUGAR PHOSPHATE TRANSPORTER DOMAIN-CONTAINING PROTEIN"/>
    <property type="match status" value="1"/>
</dbReference>
<feature type="transmembrane region" description="Helical" evidence="2">
    <location>
        <begin position="144"/>
        <end position="166"/>
    </location>
</feature>
<dbReference type="PANTHER" id="PTHR19346">
    <property type="entry name" value="SUGAR PHOSPHATE TRANSPORTER DOMAIN-CONTAINING PROTEIN"/>
    <property type="match status" value="1"/>
</dbReference>
<feature type="region of interest" description="Disordered" evidence="1">
    <location>
        <begin position="1"/>
        <end position="50"/>
    </location>
</feature>
<name>A0A9W7CM05_9STRA</name>
<feature type="transmembrane region" description="Helical" evidence="2">
    <location>
        <begin position="381"/>
        <end position="400"/>
    </location>
</feature>
<dbReference type="EMBL" id="BRXX01000388">
    <property type="protein sequence ID" value="GMI08826.1"/>
    <property type="molecule type" value="Genomic_DNA"/>
</dbReference>
<evidence type="ECO:0000256" key="2">
    <source>
        <dbReference type="SAM" id="Phobius"/>
    </source>
</evidence>
<feature type="compositionally biased region" description="Basic and acidic residues" evidence="1">
    <location>
        <begin position="17"/>
        <end position="33"/>
    </location>
</feature>
<keyword evidence="2" id="KW-0472">Membrane</keyword>
<feature type="transmembrane region" description="Helical" evidence="2">
    <location>
        <begin position="202"/>
        <end position="220"/>
    </location>
</feature>
<evidence type="ECO:0000256" key="1">
    <source>
        <dbReference type="SAM" id="MobiDB-lite"/>
    </source>
</evidence>